<protein>
    <submittedName>
        <fullName evidence="8">Transporter</fullName>
    </submittedName>
</protein>
<feature type="transmembrane region" description="Helical" evidence="7">
    <location>
        <begin position="199"/>
        <end position="225"/>
    </location>
</feature>
<keyword evidence="5 7" id="KW-0472">Membrane</keyword>
<keyword evidence="6" id="KW-0915">Sodium</keyword>
<dbReference type="PANTHER" id="PTHR11616:SF182">
    <property type="entry name" value="TRANSPORTER"/>
    <property type="match status" value="1"/>
</dbReference>
<keyword evidence="4 7" id="KW-1133">Transmembrane helix</keyword>
<keyword evidence="2" id="KW-0813">Transport</keyword>
<dbReference type="InterPro" id="IPR000175">
    <property type="entry name" value="Na/ntran_symport"/>
</dbReference>
<dbReference type="GO" id="GO:0005886">
    <property type="term" value="C:plasma membrane"/>
    <property type="evidence" value="ECO:0007669"/>
    <property type="project" value="TreeGrafter"/>
</dbReference>
<evidence type="ECO:0000256" key="1">
    <source>
        <dbReference type="ARBA" id="ARBA00004141"/>
    </source>
</evidence>
<feature type="transmembrane region" description="Helical" evidence="7">
    <location>
        <begin position="71"/>
        <end position="94"/>
    </location>
</feature>
<comment type="subcellular location">
    <subcellularLocation>
        <location evidence="1">Membrane</location>
        <topology evidence="1">Multi-pass membrane protein</topology>
    </subcellularLocation>
</comment>
<evidence type="ECO:0000256" key="4">
    <source>
        <dbReference type="ARBA" id="ARBA00022989"/>
    </source>
</evidence>
<comment type="caution">
    <text evidence="8">The sequence shown here is derived from an EMBL/GenBank/DDBJ whole genome shotgun (WGS) entry which is preliminary data.</text>
</comment>
<evidence type="ECO:0000313" key="9">
    <source>
        <dbReference type="Proteomes" id="UP000735302"/>
    </source>
</evidence>
<sequence length="373" mass="41588">MLSFFVRGLKLKGSLTGITYLFTPEMKTLLQFQPWFDAASQVFFSLGIGFGSLPTFASYSPKHNNIYRDAILVGCANVIAAIFGSAVTFCIVGFKATVTYERCLDHNIDLLEGICSNGSLSGAICHGHNVSVPITRQIFEQEFMDRIPEFENLTLPDQTFRYCNLQDDLNEVVEGPGLVFMVYTQAINEFGPSAPFWSVVFFLMLLSMGIGALLGTLECGISALYDLSLSPWLKNRWVICGMLCATCCCIGLLFVQESGYYWFVLFDSFLVFYPLVLIAFLQCIAVAWVFGVNRFADEIQWMIGFRPNIAHMQDATYSWFAILACTVLVLCCILWIPGVALGRKLGLLGHFCAAEKLIEDRPTWADSTSTILD</sequence>
<evidence type="ECO:0000313" key="8">
    <source>
        <dbReference type="EMBL" id="GFO43981.1"/>
    </source>
</evidence>
<dbReference type="Proteomes" id="UP000735302">
    <property type="component" value="Unassembled WGS sequence"/>
</dbReference>
<dbReference type="PROSITE" id="PS50267">
    <property type="entry name" value="NA_NEUROTRAN_SYMP_3"/>
    <property type="match status" value="1"/>
</dbReference>
<dbReference type="EMBL" id="BLXT01007928">
    <property type="protein sequence ID" value="GFO43981.1"/>
    <property type="molecule type" value="Genomic_DNA"/>
</dbReference>
<evidence type="ECO:0000256" key="6">
    <source>
        <dbReference type="PIRSR" id="PIRSR600175-1"/>
    </source>
</evidence>
<keyword evidence="6" id="KW-0479">Metal-binding</keyword>
<feature type="transmembrane region" description="Helical" evidence="7">
    <location>
        <begin position="275"/>
        <end position="296"/>
    </location>
</feature>
<dbReference type="GO" id="GO:0035725">
    <property type="term" value="P:sodium ion transmembrane transport"/>
    <property type="evidence" value="ECO:0007669"/>
    <property type="project" value="TreeGrafter"/>
</dbReference>
<dbReference type="SUPFAM" id="SSF161070">
    <property type="entry name" value="SNF-like"/>
    <property type="match status" value="1"/>
</dbReference>
<dbReference type="Pfam" id="PF00209">
    <property type="entry name" value="SNF"/>
    <property type="match status" value="1"/>
</dbReference>
<feature type="transmembrane region" description="Helical" evidence="7">
    <location>
        <begin position="237"/>
        <end position="255"/>
    </location>
</feature>
<evidence type="ECO:0000256" key="2">
    <source>
        <dbReference type="ARBA" id="ARBA00022448"/>
    </source>
</evidence>
<keyword evidence="9" id="KW-1185">Reference proteome</keyword>
<dbReference type="PRINTS" id="PR00176">
    <property type="entry name" value="NANEUSMPORT"/>
</dbReference>
<keyword evidence="3 7" id="KW-0812">Transmembrane</keyword>
<dbReference type="AlphaFoldDB" id="A0AAV4DJE3"/>
<reference evidence="8 9" key="1">
    <citation type="journal article" date="2021" name="Elife">
        <title>Chloroplast acquisition without the gene transfer in kleptoplastic sea slugs, Plakobranchus ocellatus.</title>
        <authorList>
            <person name="Maeda T."/>
            <person name="Takahashi S."/>
            <person name="Yoshida T."/>
            <person name="Shimamura S."/>
            <person name="Takaki Y."/>
            <person name="Nagai Y."/>
            <person name="Toyoda A."/>
            <person name="Suzuki Y."/>
            <person name="Arimoto A."/>
            <person name="Ishii H."/>
            <person name="Satoh N."/>
            <person name="Nishiyama T."/>
            <person name="Hasebe M."/>
            <person name="Maruyama T."/>
            <person name="Minagawa J."/>
            <person name="Obokata J."/>
            <person name="Shigenobu S."/>
        </authorList>
    </citation>
    <scope>NUCLEOTIDE SEQUENCE [LARGE SCALE GENOMIC DNA]</scope>
</reference>
<accession>A0AAV4DJE3</accession>
<evidence type="ECO:0000256" key="3">
    <source>
        <dbReference type="ARBA" id="ARBA00022692"/>
    </source>
</evidence>
<organism evidence="8 9">
    <name type="scientific">Plakobranchus ocellatus</name>
    <dbReference type="NCBI Taxonomy" id="259542"/>
    <lineage>
        <taxon>Eukaryota</taxon>
        <taxon>Metazoa</taxon>
        <taxon>Spiralia</taxon>
        <taxon>Lophotrochozoa</taxon>
        <taxon>Mollusca</taxon>
        <taxon>Gastropoda</taxon>
        <taxon>Heterobranchia</taxon>
        <taxon>Euthyneura</taxon>
        <taxon>Panpulmonata</taxon>
        <taxon>Sacoglossa</taxon>
        <taxon>Placobranchoidea</taxon>
        <taxon>Plakobranchidae</taxon>
        <taxon>Plakobranchus</taxon>
    </lineage>
</organism>
<feature type="transmembrane region" description="Helical" evidence="7">
    <location>
        <begin position="317"/>
        <end position="336"/>
    </location>
</feature>
<dbReference type="InterPro" id="IPR037272">
    <property type="entry name" value="SNS_sf"/>
</dbReference>
<dbReference type="PANTHER" id="PTHR11616">
    <property type="entry name" value="SODIUM/CHLORIDE DEPENDENT TRANSPORTER"/>
    <property type="match status" value="1"/>
</dbReference>
<evidence type="ECO:0000256" key="5">
    <source>
        <dbReference type="ARBA" id="ARBA00023136"/>
    </source>
</evidence>
<dbReference type="GO" id="GO:0046872">
    <property type="term" value="F:metal ion binding"/>
    <property type="evidence" value="ECO:0007669"/>
    <property type="project" value="UniProtKB-KW"/>
</dbReference>
<feature type="binding site" evidence="6">
    <location>
        <position position="45"/>
    </location>
    <ligand>
        <name>Na(+)</name>
        <dbReference type="ChEBI" id="CHEBI:29101"/>
        <label>1</label>
    </ligand>
</feature>
<feature type="transmembrane region" description="Helical" evidence="7">
    <location>
        <begin position="38"/>
        <end position="59"/>
    </location>
</feature>
<evidence type="ECO:0000256" key="7">
    <source>
        <dbReference type="SAM" id="Phobius"/>
    </source>
</evidence>
<dbReference type="GO" id="GO:0006865">
    <property type="term" value="P:amino acid transport"/>
    <property type="evidence" value="ECO:0007669"/>
    <property type="project" value="TreeGrafter"/>
</dbReference>
<proteinExistence type="predicted"/>
<gene>
    <name evidence="8" type="ORF">PoB_007048600</name>
</gene>
<name>A0AAV4DJE3_9GAST</name>
<feature type="binding site" evidence="6">
    <location>
        <position position="77"/>
    </location>
    <ligand>
        <name>Na(+)</name>
        <dbReference type="ChEBI" id="CHEBI:29101"/>
        <label>1</label>
    </ligand>
</feature>